<sequence length="60" mass="6643">MVQVDDFFPKSVNTGNLSLFFKNLIAMSEKKLCLIHTILFAGGQFCSKNEASGRDEWASG</sequence>
<dbReference type="EMBL" id="FRCY01000005">
    <property type="protein sequence ID" value="SHM98755.1"/>
    <property type="molecule type" value="Genomic_DNA"/>
</dbReference>
<keyword evidence="2" id="KW-1185">Reference proteome</keyword>
<protein>
    <submittedName>
        <fullName evidence="1">Uncharacterized protein</fullName>
    </submittedName>
</protein>
<gene>
    <name evidence="1" type="ORF">SAMN04488057_10572</name>
</gene>
<dbReference type="Proteomes" id="UP000184513">
    <property type="component" value="Unassembled WGS sequence"/>
</dbReference>
<organism evidence="1 2">
    <name type="scientific">Cyclobacterium lianum</name>
    <dbReference type="NCBI Taxonomy" id="388280"/>
    <lineage>
        <taxon>Bacteria</taxon>
        <taxon>Pseudomonadati</taxon>
        <taxon>Bacteroidota</taxon>
        <taxon>Cytophagia</taxon>
        <taxon>Cytophagales</taxon>
        <taxon>Cyclobacteriaceae</taxon>
        <taxon>Cyclobacterium</taxon>
    </lineage>
</organism>
<evidence type="ECO:0000313" key="2">
    <source>
        <dbReference type="Proteomes" id="UP000184513"/>
    </source>
</evidence>
<proteinExistence type="predicted"/>
<name>A0A1M7N583_9BACT</name>
<accession>A0A1M7N583</accession>
<dbReference type="AlphaFoldDB" id="A0A1M7N583"/>
<reference evidence="1 2" key="1">
    <citation type="submission" date="2016-11" db="EMBL/GenBank/DDBJ databases">
        <authorList>
            <person name="Jaros S."/>
            <person name="Januszkiewicz K."/>
            <person name="Wedrychowicz H."/>
        </authorList>
    </citation>
    <scope>NUCLEOTIDE SEQUENCE [LARGE SCALE GENOMIC DNA]</scope>
    <source>
        <strain evidence="1 2">CGMCC 1.6102</strain>
    </source>
</reference>
<evidence type="ECO:0000313" key="1">
    <source>
        <dbReference type="EMBL" id="SHM98755.1"/>
    </source>
</evidence>
<dbReference type="STRING" id="388280.SAMN04488057_10572"/>